<dbReference type="RefSeq" id="WP_084122154.1">
    <property type="nucleotide sequence ID" value="NZ_LT838813.1"/>
</dbReference>
<dbReference type="EMBL" id="LT838813">
    <property type="protein sequence ID" value="SMD45371.1"/>
    <property type="molecule type" value="Genomic_DNA"/>
</dbReference>
<dbReference type="Gene3D" id="2.40.30.170">
    <property type="match status" value="1"/>
</dbReference>
<dbReference type="SUPFAM" id="SSF111369">
    <property type="entry name" value="HlyD-like secretion proteins"/>
    <property type="match status" value="1"/>
</dbReference>
<comment type="subcellular location">
    <subcellularLocation>
        <location evidence="1">Cell envelope</location>
    </subcellularLocation>
</comment>
<dbReference type="Gene3D" id="2.40.420.20">
    <property type="match status" value="1"/>
</dbReference>
<reference evidence="5" key="1">
    <citation type="submission" date="2017-04" db="EMBL/GenBank/DDBJ databases">
        <authorList>
            <person name="Varghese N."/>
            <person name="Submissions S."/>
        </authorList>
    </citation>
    <scope>NUCLEOTIDE SEQUENCE [LARGE SCALE GENOMIC DNA]</scope>
    <source>
        <strain evidence="5">DSM 16537</strain>
    </source>
</reference>
<sequence length="361" mass="41151">MKLKYFTFRIALGLLFFSCSSSEEKIFPKRENISESVYASGLIKARYQYQAFANANGIVQEIFIDEGDTVDIGTPILSISNATTKLNRENAELNRAYADRQANQAKLKDLELSIEYSKAKYQNDSLLLERQKRLRDQGIGTKVELEQRQLAFDNSKTAFETSKLRYQDLKREIEYTERSASKNLAITQALESDLILKSELKGRAYAILKEKGEMVNPQTPLAVLGSADEYILEMKVDEYDIVKVSRGQKIIVSMDSYKGETYEGIITKVNPIMDEQSKSFTVEGIFIEEPKVLYPNLTLEANIIIQSKEDVLTLPRNFIINDQYVLNSNRDTIPVQLGIMDYQKAEILKGIDENTEIIKPE</sequence>
<dbReference type="InterPro" id="IPR058636">
    <property type="entry name" value="Beta-barrel_YknX"/>
</dbReference>
<organism evidence="4 5">
    <name type="scientific">Aquiflexum balticum DSM 16537</name>
    <dbReference type="NCBI Taxonomy" id="758820"/>
    <lineage>
        <taxon>Bacteria</taxon>
        <taxon>Pseudomonadati</taxon>
        <taxon>Bacteroidota</taxon>
        <taxon>Cytophagia</taxon>
        <taxon>Cytophagales</taxon>
        <taxon>Cyclobacteriaceae</taxon>
        <taxon>Aquiflexum</taxon>
    </lineage>
</organism>
<dbReference type="Gene3D" id="2.40.50.100">
    <property type="match status" value="1"/>
</dbReference>
<evidence type="ECO:0000313" key="4">
    <source>
        <dbReference type="EMBL" id="SMD45371.1"/>
    </source>
</evidence>
<gene>
    <name evidence="4" type="ORF">SAMN00777080_4020</name>
</gene>
<proteinExistence type="predicted"/>
<dbReference type="Gene3D" id="1.10.287.470">
    <property type="entry name" value="Helix hairpin bin"/>
    <property type="match status" value="1"/>
</dbReference>
<dbReference type="STRING" id="758820.SAMN00777080_4020"/>
<dbReference type="PANTHER" id="PTHR32347:SF14">
    <property type="entry name" value="EFFLUX SYSTEM COMPONENT YKNX-RELATED"/>
    <property type="match status" value="1"/>
</dbReference>
<evidence type="ECO:0000256" key="2">
    <source>
        <dbReference type="ARBA" id="ARBA00023054"/>
    </source>
</evidence>
<evidence type="ECO:0000256" key="1">
    <source>
        <dbReference type="ARBA" id="ARBA00004196"/>
    </source>
</evidence>
<keyword evidence="2" id="KW-0175">Coiled coil</keyword>
<dbReference type="Pfam" id="PF25990">
    <property type="entry name" value="Beta-barrel_YknX"/>
    <property type="match status" value="1"/>
</dbReference>
<dbReference type="AlphaFoldDB" id="A0A1W2H923"/>
<dbReference type="OrthoDB" id="869610at2"/>
<feature type="domain" description="YknX-like beta-barrel" evidence="3">
    <location>
        <begin position="232"/>
        <end position="278"/>
    </location>
</feature>
<accession>A0A1W2H923</accession>
<name>A0A1W2H923_9BACT</name>
<evidence type="ECO:0000313" key="5">
    <source>
        <dbReference type="Proteomes" id="UP000192333"/>
    </source>
</evidence>
<protein>
    <submittedName>
        <fullName evidence="4">Multidrug efflux pump subunit AcrA (Membrane-fusion protein)</fullName>
    </submittedName>
</protein>
<evidence type="ECO:0000259" key="3">
    <source>
        <dbReference type="Pfam" id="PF25990"/>
    </source>
</evidence>
<dbReference type="InterPro" id="IPR050465">
    <property type="entry name" value="UPF0194_transport"/>
</dbReference>
<dbReference type="Proteomes" id="UP000192333">
    <property type="component" value="Chromosome I"/>
</dbReference>
<keyword evidence="5" id="KW-1185">Reference proteome</keyword>
<dbReference type="PANTHER" id="PTHR32347">
    <property type="entry name" value="EFFLUX SYSTEM COMPONENT YKNX-RELATED"/>
    <property type="match status" value="1"/>
</dbReference>
<dbReference type="GO" id="GO:0030313">
    <property type="term" value="C:cell envelope"/>
    <property type="evidence" value="ECO:0007669"/>
    <property type="project" value="UniProtKB-SubCell"/>
</dbReference>